<dbReference type="OrthoDB" id="7956040at2759"/>
<dbReference type="CDD" id="cd09917">
    <property type="entry name" value="F-box_SF"/>
    <property type="match status" value="1"/>
</dbReference>
<dbReference type="PANTHER" id="PTHR31672:SF12">
    <property type="entry name" value="F-BOX DOMAIN-CONTAINING PROTEIN"/>
    <property type="match status" value="1"/>
</dbReference>
<dbReference type="SMART" id="SM00256">
    <property type="entry name" value="FBOX"/>
    <property type="match status" value="1"/>
</dbReference>
<name>A0A9N7NYW2_STRHE</name>
<evidence type="ECO:0000259" key="1">
    <source>
        <dbReference type="PROSITE" id="PS50181"/>
    </source>
</evidence>
<dbReference type="Proteomes" id="UP001153555">
    <property type="component" value="Unassembled WGS sequence"/>
</dbReference>
<evidence type="ECO:0000313" key="2">
    <source>
        <dbReference type="EMBL" id="CAA0839139.1"/>
    </source>
</evidence>
<dbReference type="Pfam" id="PF12937">
    <property type="entry name" value="F-box-like"/>
    <property type="match status" value="1"/>
</dbReference>
<feature type="domain" description="F-box" evidence="1">
    <location>
        <begin position="1"/>
        <end position="48"/>
    </location>
</feature>
<dbReference type="AlphaFoldDB" id="A0A9N7NYW2"/>
<dbReference type="Gene3D" id="2.120.10.80">
    <property type="entry name" value="Kelch-type beta propeller"/>
    <property type="match status" value="1"/>
</dbReference>
<dbReference type="EMBL" id="CACSLK010031421">
    <property type="protein sequence ID" value="CAA0839139.1"/>
    <property type="molecule type" value="Genomic_DNA"/>
</dbReference>
<comment type="caution">
    <text evidence="2">The sequence shown here is derived from an EMBL/GenBank/DDBJ whole genome shotgun (WGS) entry which is preliminary data.</text>
</comment>
<dbReference type="Gene3D" id="1.20.1280.50">
    <property type="match status" value="1"/>
</dbReference>
<dbReference type="InterPro" id="IPR015915">
    <property type="entry name" value="Kelch-typ_b-propeller"/>
</dbReference>
<dbReference type="PROSITE" id="PS50181">
    <property type="entry name" value="FBOX"/>
    <property type="match status" value="1"/>
</dbReference>
<dbReference type="Pfam" id="PF07734">
    <property type="entry name" value="FBA_1"/>
    <property type="match status" value="1"/>
</dbReference>
<proteinExistence type="predicted"/>
<gene>
    <name evidence="2" type="ORF">SHERM_05708</name>
</gene>
<evidence type="ECO:0000313" key="3">
    <source>
        <dbReference type="Proteomes" id="UP001153555"/>
    </source>
</evidence>
<dbReference type="SUPFAM" id="SSF81383">
    <property type="entry name" value="F-box domain"/>
    <property type="match status" value="1"/>
</dbReference>
<organism evidence="2 3">
    <name type="scientific">Striga hermonthica</name>
    <name type="common">Purple witchweed</name>
    <name type="synonym">Buchnera hermonthica</name>
    <dbReference type="NCBI Taxonomy" id="68872"/>
    <lineage>
        <taxon>Eukaryota</taxon>
        <taxon>Viridiplantae</taxon>
        <taxon>Streptophyta</taxon>
        <taxon>Embryophyta</taxon>
        <taxon>Tracheophyta</taxon>
        <taxon>Spermatophyta</taxon>
        <taxon>Magnoliopsida</taxon>
        <taxon>eudicotyledons</taxon>
        <taxon>Gunneridae</taxon>
        <taxon>Pentapetalae</taxon>
        <taxon>asterids</taxon>
        <taxon>lamiids</taxon>
        <taxon>Lamiales</taxon>
        <taxon>Orobanchaceae</taxon>
        <taxon>Buchnereae</taxon>
        <taxon>Striga</taxon>
    </lineage>
</organism>
<dbReference type="SUPFAM" id="SSF117281">
    <property type="entry name" value="Kelch motif"/>
    <property type="match status" value="1"/>
</dbReference>
<dbReference type="InterPro" id="IPR036047">
    <property type="entry name" value="F-box-like_dom_sf"/>
</dbReference>
<sequence>MWSNLPFDLLENIFTYLPPDSLARAKAACRSWHVAAESVSTSAVTRRHPPWFLALPTHSWSLPCYLHNPIADSWRSLPLDATANAVKPIAALGGLLLAKFASSTSLQLAIFNPLTKQLRYLPALNVPRTNPAVGIVESCSNQTAGFKIYIAGGMSAAKTGGGATYQQTVEVYDSSTGGWETIGKMPFEIAVRLTVWTPNESVLSNGTLYWMTSARAYSVVGLDVSTSTCAWQELSVPMADELVFAALVPRNGKVALAGGTCAGDGGVWELGDDEGWSLIGKVPVELGVRLLGVTANWGRVKCVGVEGAVCLYRDLGSGMIVWRDAFGDGDWEWDWIDGCSIGGRQIWNIPVRGFFIYPNLNRSRF</sequence>
<keyword evidence="3" id="KW-1185">Reference proteome</keyword>
<dbReference type="PANTHER" id="PTHR31672">
    <property type="entry name" value="BNACNNG10540D PROTEIN"/>
    <property type="match status" value="1"/>
</dbReference>
<accession>A0A9N7NYW2</accession>
<reference evidence="2" key="1">
    <citation type="submission" date="2019-12" db="EMBL/GenBank/DDBJ databases">
        <authorList>
            <person name="Scholes J."/>
        </authorList>
    </citation>
    <scope>NUCLEOTIDE SEQUENCE</scope>
</reference>
<dbReference type="InterPro" id="IPR001810">
    <property type="entry name" value="F-box_dom"/>
</dbReference>
<protein>
    <recommendedName>
        <fullName evidence="1">F-box domain-containing protein</fullName>
    </recommendedName>
</protein>
<dbReference type="InterPro" id="IPR006527">
    <property type="entry name" value="F-box-assoc_dom_typ1"/>
</dbReference>
<dbReference type="InterPro" id="IPR050796">
    <property type="entry name" value="SCF_F-box_component"/>
</dbReference>